<sequence length="29" mass="3119">MWGIYSSLDISPEKITLTPGGDHNVKAGM</sequence>
<organism evidence="1 2">
    <name type="scientific">Leptidea sinapis</name>
    <dbReference type="NCBI Taxonomy" id="189913"/>
    <lineage>
        <taxon>Eukaryota</taxon>
        <taxon>Metazoa</taxon>
        <taxon>Ecdysozoa</taxon>
        <taxon>Arthropoda</taxon>
        <taxon>Hexapoda</taxon>
        <taxon>Insecta</taxon>
        <taxon>Pterygota</taxon>
        <taxon>Neoptera</taxon>
        <taxon>Endopterygota</taxon>
        <taxon>Lepidoptera</taxon>
        <taxon>Glossata</taxon>
        <taxon>Ditrysia</taxon>
        <taxon>Papilionoidea</taxon>
        <taxon>Pieridae</taxon>
        <taxon>Dismorphiinae</taxon>
        <taxon>Leptidea</taxon>
    </lineage>
</organism>
<dbReference type="EMBL" id="FZQP02001815">
    <property type="protein sequence ID" value="VVC93924.1"/>
    <property type="molecule type" value="Genomic_DNA"/>
</dbReference>
<keyword evidence="2" id="KW-1185">Reference proteome</keyword>
<dbReference type="Proteomes" id="UP000324832">
    <property type="component" value="Unassembled WGS sequence"/>
</dbReference>
<evidence type="ECO:0000313" key="1">
    <source>
        <dbReference type="EMBL" id="VVC93924.1"/>
    </source>
</evidence>
<accession>A0A5E4Q6S6</accession>
<protein>
    <submittedName>
        <fullName evidence="1">Uncharacterized protein</fullName>
    </submittedName>
</protein>
<dbReference type="AlphaFoldDB" id="A0A5E4Q6S6"/>
<evidence type="ECO:0000313" key="2">
    <source>
        <dbReference type="Proteomes" id="UP000324832"/>
    </source>
</evidence>
<name>A0A5E4Q6S6_9NEOP</name>
<gene>
    <name evidence="1" type="ORF">LSINAPIS_LOCUS6017</name>
</gene>
<proteinExistence type="predicted"/>
<reference evidence="1 2" key="1">
    <citation type="submission" date="2017-07" db="EMBL/GenBank/DDBJ databases">
        <authorList>
            <person name="Talla V."/>
            <person name="Backstrom N."/>
        </authorList>
    </citation>
    <scope>NUCLEOTIDE SEQUENCE [LARGE SCALE GENOMIC DNA]</scope>
</reference>